<reference evidence="5 6" key="1">
    <citation type="journal article" date="2023" name="Arcadia Sci">
        <title>De novo assembly of a long-read Amblyomma americanum tick genome.</title>
        <authorList>
            <person name="Chou S."/>
            <person name="Poskanzer K.E."/>
            <person name="Rollins M."/>
            <person name="Thuy-Boun P.S."/>
        </authorList>
    </citation>
    <scope>NUCLEOTIDE SEQUENCE [LARGE SCALE GENOMIC DNA]</scope>
    <source>
        <strain evidence="5">F_SG_1</strain>
        <tissue evidence="5">Salivary glands</tissue>
    </source>
</reference>
<evidence type="ECO:0000256" key="4">
    <source>
        <dbReference type="SAM" id="Phobius"/>
    </source>
</evidence>
<dbReference type="InterPro" id="IPR001611">
    <property type="entry name" value="Leu-rich_rpt"/>
</dbReference>
<keyword evidence="4" id="KW-0472">Membrane</keyword>
<dbReference type="SUPFAM" id="SSF52058">
    <property type="entry name" value="L domain-like"/>
    <property type="match status" value="1"/>
</dbReference>
<evidence type="ECO:0000313" key="6">
    <source>
        <dbReference type="Proteomes" id="UP001321473"/>
    </source>
</evidence>
<gene>
    <name evidence="5" type="ORF">V5799_027227</name>
</gene>
<evidence type="ECO:0000313" key="5">
    <source>
        <dbReference type="EMBL" id="KAK8761506.1"/>
    </source>
</evidence>
<protein>
    <submittedName>
        <fullName evidence="5">Uncharacterized protein</fullName>
    </submittedName>
</protein>
<keyword evidence="4" id="KW-0812">Transmembrane</keyword>
<feature type="region of interest" description="Disordered" evidence="3">
    <location>
        <begin position="479"/>
        <end position="508"/>
    </location>
</feature>
<comment type="caution">
    <text evidence="5">The sequence shown here is derived from an EMBL/GenBank/DDBJ whole genome shotgun (WGS) entry which is preliminary data.</text>
</comment>
<keyword evidence="6" id="KW-1185">Reference proteome</keyword>
<feature type="transmembrane region" description="Helical" evidence="4">
    <location>
        <begin position="424"/>
        <end position="446"/>
    </location>
</feature>
<dbReference type="Gene3D" id="3.80.10.10">
    <property type="entry name" value="Ribonuclease Inhibitor"/>
    <property type="match status" value="1"/>
</dbReference>
<keyword evidence="1" id="KW-0433">Leucine-rich repeat</keyword>
<keyword evidence="4" id="KW-1133">Transmembrane helix</keyword>
<dbReference type="EMBL" id="JARKHS020031079">
    <property type="protein sequence ID" value="KAK8761506.1"/>
    <property type="molecule type" value="Genomic_DNA"/>
</dbReference>
<dbReference type="AlphaFoldDB" id="A0AAQ4DGB6"/>
<feature type="compositionally biased region" description="Polar residues" evidence="3">
    <location>
        <begin position="483"/>
        <end position="508"/>
    </location>
</feature>
<accession>A0AAQ4DGB6</accession>
<organism evidence="5 6">
    <name type="scientific">Amblyomma americanum</name>
    <name type="common">Lone star tick</name>
    <dbReference type="NCBI Taxonomy" id="6943"/>
    <lineage>
        <taxon>Eukaryota</taxon>
        <taxon>Metazoa</taxon>
        <taxon>Ecdysozoa</taxon>
        <taxon>Arthropoda</taxon>
        <taxon>Chelicerata</taxon>
        <taxon>Arachnida</taxon>
        <taxon>Acari</taxon>
        <taxon>Parasitiformes</taxon>
        <taxon>Ixodida</taxon>
        <taxon>Ixodoidea</taxon>
        <taxon>Ixodidae</taxon>
        <taxon>Amblyomminae</taxon>
        <taxon>Amblyomma</taxon>
    </lineage>
</organism>
<dbReference type="Proteomes" id="UP001321473">
    <property type="component" value="Unassembled WGS sequence"/>
</dbReference>
<dbReference type="PANTHER" id="PTHR24366">
    <property type="entry name" value="IG(IMMUNOGLOBULIN) AND LRR(LEUCINE RICH REPEAT) DOMAINS"/>
    <property type="match status" value="1"/>
</dbReference>
<name>A0AAQ4DGB6_AMBAM</name>
<dbReference type="PANTHER" id="PTHR24366:SF96">
    <property type="entry name" value="LEUCINE RICH REPEAT CONTAINING 53"/>
    <property type="match status" value="1"/>
</dbReference>
<evidence type="ECO:0000256" key="2">
    <source>
        <dbReference type="ARBA" id="ARBA00022737"/>
    </source>
</evidence>
<keyword evidence="2" id="KW-0677">Repeat</keyword>
<proteinExistence type="predicted"/>
<dbReference type="Pfam" id="PF13855">
    <property type="entry name" value="LRR_8"/>
    <property type="match status" value="1"/>
</dbReference>
<evidence type="ECO:0000256" key="1">
    <source>
        <dbReference type="ARBA" id="ARBA00022614"/>
    </source>
</evidence>
<evidence type="ECO:0000256" key="3">
    <source>
        <dbReference type="SAM" id="MobiDB-lite"/>
    </source>
</evidence>
<dbReference type="InterPro" id="IPR032675">
    <property type="entry name" value="LRR_dom_sf"/>
</dbReference>
<sequence length="508" mass="55706">MGLHSLTVLNLSDNQVTYINQNHTADLAQLEHVDLSANSIEYVFAGAFARSPHIRSINLKGNSLDCSCVLHGFANLLKHGKFPEETLSSALCDNGSRIVDFDFEAVGCTTAGISTTKALPFETTGLALSTSTTIVSTTTTSEMDSVMLSTSQHTTAAPFIGRLTIVHVEQDDKKLSLTWNAYSASDPLDQLRCLLTVYIVEEKSWTNLTVPCPPSARNKTFHIFVAKPGLKHEVCLLAFRKTVEVARSCSIFNTSEAKPTTPVLPTTTGGSLTTLPYEKTTAFTFAESSVVTTDTAVQTSTQKKEDSDFRYRLRFHTNTSVPHELRVRWYFLPPFPTKSGCHFNVTVLKNKGMLTQTEAACYSDGQLMVADIAKNNDYDVCFSQLVLDIPADCHEISFAKPVYSSEVTVGAASAGNRERSSTPVALLVMIAALAVIAVLAIVLFIHRRLRRRAMARRKTGDSMFHLQINRRSGTYMVQDATEARTTQSTSVSQDGTKMSQRASSVDEL</sequence>